<protein>
    <submittedName>
        <fullName evidence="1">Uncharacterized protein</fullName>
    </submittedName>
</protein>
<sequence length="60" mass="7153">MYHKTTLLVHNLTKIHFQYQFITKLHFCALSVSQNYTFLEPKSVVLRYNMTTNVQLCDMV</sequence>
<reference evidence="1" key="2">
    <citation type="journal article" date="2015" name="Data Brief">
        <title>Shoot transcriptome of the giant reed, Arundo donax.</title>
        <authorList>
            <person name="Barrero R.A."/>
            <person name="Guerrero F.D."/>
            <person name="Moolhuijzen P."/>
            <person name="Goolsby J.A."/>
            <person name="Tidwell J."/>
            <person name="Bellgard S.E."/>
            <person name="Bellgard M.I."/>
        </authorList>
    </citation>
    <scope>NUCLEOTIDE SEQUENCE</scope>
    <source>
        <tissue evidence="1">Shoot tissue taken approximately 20 cm above the soil surface</tissue>
    </source>
</reference>
<dbReference type="AlphaFoldDB" id="A0A0A9GQL9"/>
<accession>A0A0A9GQL9</accession>
<proteinExistence type="predicted"/>
<reference evidence="1" key="1">
    <citation type="submission" date="2014-09" db="EMBL/GenBank/DDBJ databases">
        <authorList>
            <person name="Magalhaes I.L.F."/>
            <person name="Oliveira U."/>
            <person name="Santos F.R."/>
            <person name="Vidigal T.H.D.A."/>
            <person name="Brescovit A.D."/>
            <person name="Santos A.J."/>
        </authorList>
    </citation>
    <scope>NUCLEOTIDE SEQUENCE</scope>
    <source>
        <tissue evidence="1">Shoot tissue taken approximately 20 cm above the soil surface</tissue>
    </source>
</reference>
<organism evidence="1">
    <name type="scientific">Arundo donax</name>
    <name type="common">Giant reed</name>
    <name type="synonym">Donax arundinaceus</name>
    <dbReference type="NCBI Taxonomy" id="35708"/>
    <lineage>
        <taxon>Eukaryota</taxon>
        <taxon>Viridiplantae</taxon>
        <taxon>Streptophyta</taxon>
        <taxon>Embryophyta</taxon>
        <taxon>Tracheophyta</taxon>
        <taxon>Spermatophyta</taxon>
        <taxon>Magnoliopsida</taxon>
        <taxon>Liliopsida</taxon>
        <taxon>Poales</taxon>
        <taxon>Poaceae</taxon>
        <taxon>PACMAD clade</taxon>
        <taxon>Arundinoideae</taxon>
        <taxon>Arundineae</taxon>
        <taxon>Arundo</taxon>
    </lineage>
</organism>
<dbReference type="EMBL" id="GBRH01172212">
    <property type="protein sequence ID" value="JAE25684.1"/>
    <property type="molecule type" value="Transcribed_RNA"/>
</dbReference>
<name>A0A0A9GQL9_ARUDO</name>
<evidence type="ECO:0000313" key="1">
    <source>
        <dbReference type="EMBL" id="JAE25684.1"/>
    </source>
</evidence>